<comment type="caution">
    <text evidence="1">The sequence shown here is derived from an EMBL/GenBank/DDBJ whole genome shotgun (WGS) entry which is preliminary data.</text>
</comment>
<dbReference type="EMBL" id="ATAX01000024">
    <property type="protein sequence ID" value="EWM53631.1"/>
    <property type="molecule type" value="Genomic_DNA"/>
</dbReference>
<organism evidence="1 2">
    <name type="scientific">Ruminococcus flavefaciens 007c</name>
    <dbReference type="NCBI Taxonomy" id="1341157"/>
    <lineage>
        <taxon>Bacteria</taxon>
        <taxon>Bacillati</taxon>
        <taxon>Bacillota</taxon>
        <taxon>Clostridia</taxon>
        <taxon>Eubacteriales</taxon>
        <taxon>Oscillospiraceae</taxon>
        <taxon>Ruminococcus</taxon>
    </lineage>
</organism>
<proteinExistence type="predicted"/>
<dbReference type="eggNOG" id="COG3871">
    <property type="taxonomic scope" value="Bacteria"/>
</dbReference>
<dbReference type="Gene3D" id="2.30.110.10">
    <property type="entry name" value="Electron Transport, Fmn-binding Protein, Chain A"/>
    <property type="match status" value="1"/>
</dbReference>
<accession>W7UEQ8</accession>
<name>W7UEQ8_RUMFL</name>
<dbReference type="PATRIC" id="fig|1341157.4.peg.1656"/>
<keyword evidence="2" id="KW-1185">Reference proteome</keyword>
<reference evidence="1 2" key="1">
    <citation type="journal article" date="2014" name="PLoS ONE">
        <title>Rumen cellulosomics: divergent fiber-degrading strategies revealed by comparative genome-wide analysis of six ruminococcal strains.</title>
        <authorList>
            <person name="Dassa B."/>
            <person name="Borovok I."/>
            <person name="Ruimy-Israeli V."/>
            <person name="Lamed R."/>
            <person name="Flint H.J."/>
            <person name="Duncan S.H."/>
            <person name="Henrissat B."/>
            <person name="Coutinho P."/>
            <person name="Morrison M."/>
            <person name="Mosoni P."/>
            <person name="Yeoman C.J."/>
            <person name="White B.A."/>
            <person name="Bayer E.A."/>
        </authorList>
    </citation>
    <scope>NUCLEOTIDE SEQUENCE [LARGE SCALE GENOMIC DNA]</scope>
    <source>
        <strain evidence="1 2">007c</strain>
    </source>
</reference>
<gene>
    <name evidence="1" type="ORF">RF007C_06115</name>
</gene>
<dbReference type="OrthoDB" id="4772335at2"/>
<protein>
    <submittedName>
        <fullName evidence="1">Uncharacterized protein</fullName>
    </submittedName>
</protein>
<evidence type="ECO:0000313" key="2">
    <source>
        <dbReference type="Proteomes" id="UP000019365"/>
    </source>
</evidence>
<evidence type="ECO:0000313" key="1">
    <source>
        <dbReference type="EMBL" id="EWM53631.1"/>
    </source>
</evidence>
<sequence length="151" mass="17716">MEQFSEKLRSFFADFGKARKMVLSTSVKDKVSSRMMSVVQIDGKFYFQTDKKLRKYRQISVNQNVALCIDNIQIEGICKEIGSPLDNDVFCYAFRECYKGSYDAYTSLEDERLFAVEPVFIERWIYFDGVPYIETYDIEAEYYSCNEYSGV</sequence>
<dbReference type="InterPro" id="IPR012349">
    <property type="entry name" value="Split_barrel_FMN-bd"/>
</dbReference>
<dbReference type="AlphaFoldDB" id="W7UEQ8"/>
<dbReference type="Proteomes" id="UP000019365">
    <property type="component" value="Unassembled WGS sequence"/>
</dbReference>
<dbReference type="SUPFAM" id="SSF50475">
    <property type="entry name" value="FMN-binding split barrel"/>
    <property type="match status" value="1"/>
</dbReference>
<dbReference type="RefSeq" id="WP_037299054.1">
    <property type="nucleotide sequence ID" value="NZ_ATAX01000024.1"/>
</dbReference>